<protein>
    <submittedName>
        <fullName evidence="3">Uncharacterized protein</fullName>
    </submittedName>
</protein>
<name>A0ABC8R1N0_9AQUA</name>
<keyword evidence="4" id="KW-1185">Reference proteome</keyword>
<evidence type="ECO:0000313" key="3">
    <source>
        <dbReference type="EMBL" id="CAK9136513.1"/>
    </source>
</evidence>
<sequence>MIVAYLLFPALWIGTPLCKFLLSGGDRSAETDSNLGDADDEIDNFPSVEAVDTEVDSKELPSSSSHVPPSADKGKGKVSEVGIPDSTAGMEAAFRHAALVGPNGVDPILMEALSARFDFYYSVHP</sequence>
<reference evidence="3 4" key="1">
    <citation type="submission" date="2024-02" db="EMBL/GenBank/DDBJ databases">
        <authorList>
            <person name="Vignale AGUSTIN F."/>
            <person name="Sosa J E."/>
            <person name="Modenutti C."/>
        </authorList>
    </citation>
    <scope>NUCLEOTIDE SEQUENCE [LARGE SCALE GENOMIC DNA]</scope>
</reference>
<proteinExistence type="predicted"/>
<feature type="region of interest" description="Disordered" evidence="1">
    <location>
        <begin position="27"/>
        <end position="82"/>
    </location>
</feature>
<dbReference type="AlphaFoldDB" id="A0ABC8R1N0"/>
<gene>
    <name evidence="3" type="ORF">ILEXP_LOCUS3496</name>
</gene>
<evidence type="ECO:0000256" key="2">
    <source>
        <dbReference type="SAM" id="SignalP"/>
    </source>
</evidence>
<feature type="signal peptide" evidence="2">
    <location>
        <begin position="1"/>
        <end position="18"/>
    </location>
</feature>
<dbReference type="EMBL" id="CAUOFW020000759">
    <property type="protein sequence ID" value="CAK9136513.1"/>
    <property type="molecule type" value="Genomic_DNA"/>
</dbReference>
<organism evidence="3 4">
    <name type="scientific">Ilex paraguariensis</name>
    <name type="common">yerba mate</name>
    <dbReference type="NCBI Taxonomy" id="185542"/>
    <lineage>
        <taxon>Eukaryota</taxon>
        <taxon>Viridiplantae</taxon>
        <taxon>Streptophyta</taxon>
        <taxon>Embryophyta</taxon>
        <taxon>Tracheophyta</taxon>
        <taxon>Spermatophyta</taxon>
        <taxon>Magnoliopsida</taxon>
        <taxon>eudicotyledons</taxon>
        <taxon>Gunneridae</taxon>
        <taxon>Pentapetalae</taxon>
        <taxon>asterids</taxon>
        <taxon>campanulids</taxon>
        <taxon>Aquifoliales</taxon>
        <taxon>Aquifoliaceae</taxon>
        <taxon>Ilex</taxon>
    </lineage>
</organism>
<feature type="chain" id="PRO_5044825274" evidence="2">
    <location>
        <begin position="19"/>
        <end position="125"/>
    </location>
</feature>
<evidence type="ECO:0000313" key="4">
    <source>
        <dbReference type="Proteomes" id="UP001642360"/>
    </source>
</evidence>
<accession>A0ABC8R1N0</accession>
<comment type="caution">
    <text evidence="3">The sequence shown here is derived from an EMBL/GenBank/DDBJ whole genome shotgun (WGS) entry which is preliminary data.</text>
</comment>
<dbReference type="Proteomes" id="UP001642360">
    <property type="component" value="Unassembled WGS sequence"/>
</dbReference>
<evidence type="ECO:0000256" key="1">
    <source>
        <dbReference type="SAM" id="MobiDB-lite"/>
    </source>
</evidence>
<keyword evidence="2" id="KW-0732">Signal</keyword>